<gene>
    <name evidence="1" type="ORF">OIDMADRAFT_19703</name>
</gene>
<dbReference type="InParanoid" id="A0A0C3HBB6"/>
<dbReference type="AlphaFoldDB" id="A0A0C3HBB6"/>
<reference evidence="1 2" key="1">
    <citation type="submission" date="2014-04" db="EMBL/GenBank/DDBJ databases">
        <authorList>
            <consortium name="DOE Joint Genome Institute"/>
            <person name="Kuo A."/>
            <person name="Martino E."/>
            <person name="Perotto S."/>
            <person name="Kohler A."/>
            <person name="Nagy L.G."/>
            <person name="Floudas D."/>
            <person name="Copeland A."/>
            <person name="Barry K.W."/>
            <person name="Cichocki N."/>
            <person name="Veneault-Fourrey C."/>
            <person name="LaButti K."/>
            <person name="Lindquist E.A."/>
            <person name="Lipzen A."/>
            <person name="Lundell T."/>
            <person name="Morin E."/>
            <person name="Murat C."/>
            <person name="Sun H."/>
            <person name="Tunlid A."/>
            <person name="Henrissat B."/>
            <person name="Grigoriev I.V."/>
            <person name="Hibbett D.S."/>
            <person name="Martin F."/>
            <person name="Nordberg H.P."/>
            <person name="Cantor M.N."/>
            <person name="Hua S.X."/>
        </authorList>
    </citation>
    <scope>NUCLEOTIDE SEQUENCE [LARGE SCALE GENOMIC DNA]</scope>
    <source>
        <strain evidence="1 2">Zn</strain>
    </source>
</reference>
<accession>A0A0C3HBB6</accession>
<dbReference type="HOGENOM" id="CLU_2873896_0_0_1"/>
<name>A0A0C3HBB6_OIDMZ</name>
<keyword evidence="2" id="KW-1185">Reference proteome</keyword>
<dbReference type="EMBL" id="KN832878">
    <property type="protein sequence ID" value="KIM99596.1"/>
    <property type="molecule type" value="Genomic_DNA"/>
</dbReference>
<reference evidence="2" key="2">
    <citation type="submission" date="2015-01" db="EMBL/GenBank/DDBJ databases">
        <title>Evolutionary Origins and Diversification of the Mycorrhizal Mutualists.</title>
        <authorList>
            <consortium name="DOE Joint Genome Institute"/>
            <consortium name="Mycorrhizal Genomics Consortium"/>
            <person name="Kohler A."/>
            <person name="Kuo A."/>
            <person name="Nagy L.G."/>
            <person name="Floudas D."/>
            <person name="Copeland A."/>
            <person name="Barry K.W."/>
            <person name="Cichocki N."/>
            <person name="Veneault-Fourrey C."/>
            <person name="LaButti K."/>
            <person name="Lindquist E.A."/>
            <person name="Lipzen A."/>
            <person name="Lundell T."/>
            <person name="Morin E."/>
            <person name="Murat C."/>
            <person name="Riley R."/>
            <person name="Ohm R."/>
            <person name="Sun H."/>
            <person name="Tunlid A."/>
            <person name="Henrissat B."/>
            <person name="Grigoriev I.V."/>
            <person name="Hibbett D.S."/>
            <person name="Martin F."/>
        </authorList>
    </citation>
    <scope>NUCLEOTIDE SEQUENCE [LARGE SCALE GENOMIC DNA]</scope>
    <source>
        <strain evidence="2">Zn</strain>
    </source>
</reference>
<evidence type="ECO:0000313" key="1">
    <source>
        <dbReference type="EMBL" id="KIM99596.1"/>
    </source>
</evidence>
<dbReference type="Proteomes" id="UP000054321">
    <property type="component" value="Unassembled WGS sequence"/>
</dbReference>
<protein>
    <submittedName>
        <fullName evidence="1">Uncharacterized protein</fullName>
    </submittedName>
</protein>
<organism evidence="1 2">
    <name type="scientific">Oidiodendron maius (strain Zn)</name>
    <dbReference type="NCBI Taxonomy" id="913774"/>
    <lineage>
        <taxon>Eukaryota</taxon>
        <taxon>Fungi</taxon>
        <taxon>Dikarya</taxon>
        <taxon>Ascomycota</taxon>
        <taxon>Pezizomycotina</taxon>
        <taxon>Leotiomycetes</taxon>
        <taxon>Leotiomycetes incertae sedis</taxon>
        <taxon>Myxotrichaceae</taxon>
        <taxon>Oidiodendron</taxon>
    </lineage>
</organism>
<evidence type="ECO:0000313" key="2">
    <source>
        <dbReference type="Proteomes" id="UP000054321"/>
    </source>
</evidence>
<sequence>MLSRKETNANWLEIGDKGSRAEELIRKSPGLLLFSVRRPYHTRYRHADGRKSLAAWGSDPVGEL</sequence>
<feature type="non-terminal residue" evidence="1">
    <location>
        <position position="64"/>
    </location>
</feature>
<proteinExistence type="predicted"/>